<dbReference type="EMBL" id="SNRW01010227">
    <property type="protein sequence ID" value="KAA6376864.1"/>
    <property type="molecule type" value="Genomic_DNA"/>
</dbReference>
<protein>
    <submittedName>
        <fullName evidence="2">Uncharacterized protein</fullName>
    </submittedName>
</protein>
<dbReference type="Proteomes" id="UP000324800">
    <property type="component" value="Unassembled WGS sequence"/>
</dbReference>
<organism evidence="2 3">
    <name type="scientific">Streblomastix strix</name>
    <dbReference type="NCBI Taxonomy" id="222440"/>
    <lineage>
        <taxon>Eukaryota</taxon>
        <taxon>Metamonada</taxon>
        <taxon>Preaxostyla</taxon>
        <taxon>Oxymonadida</taxon>
        <taxon>Streblomastigidae</taxon>
        <taxon>Streblomastix</taxon>
    </lineage>
</organism>
<keyword evidence="1" id="KW-0812">Transmembrane</keyword>
<gene>
    <name evidence="2" type="ORF">EZS28_027610</name>
</gene>
<feature type="transmembrane region" description="Helical" evidence="1">
    <location>
        <begin position="35"/>
        <end position="59"/>
    </location>
</feature>
<comment type="caution">
    <text evidence="2">The sequence shown here is derived from an EMBL/GenBank/DDBJ whole genome shotgun (WGS) entry which is preliminary data.</text>
</comment>
<evidence type="ECO:0000256" key="1">
    <source>
        <dbReference type="SAM" id="Phobius"/>
    </source>
</evidence>
<keyword evidence="1" id="KW-1133">Transmembrane helix</keyword>
<proteinExistence type="predicted"/>
<evidence type="ECO:0000313" key="3">
    <source>
        <dbReference type="Proteomes" id="UP000324800"/>
    </source>
</evidence>
<name>A0A5J4V2Y4_9EUKA</name>
<feature type="transmembrane region" description="Helical" evidence="1">
    <location>
        <begin position="12"/>
        <end position="29"/>
    </location>
</feature>
<reference evidence="2 3" key="1">
    <citation type="submission" date="2019-03" db="EMBL/GenBank/DDBJ databases">
        <title>Single cell metagenomics reveals metabolic interactions within the superorganism composed of flagellate Streblomastix strix and complex community of Bacteroidetes bacteria on its surface.</title>
        <authorList>
            <person name="Treitli S.C."/>
            <person name="Kolisko M."/>
            <person name="Husnik F."/>
            <person name="Keeling P."/>
            <person name="Hampl V."/>
        </authorList>
    </citation>
    <scope>NUCLEOTIDE SEQUENCE [LARGE SCALE GENOMIC DNA]</scope>
    <source>
        <strain evidence="2">ST1C</strain>
    </source>
</reference>
<accession>A0A5J4V2Y4</accession>
<evidence type="ECO:0000313" key="2">
    <source>
        <dbReference type="EMBL" id="KAA6376864.1"/>
    </source>
</evidence>
<sequence length="151" mass="17297">MYHILQIMQADLIFVAIALLIVVAIVVYFTMASVLVILIVNIVVIIVVIALVIIAVIVIRRVEGSQWGYNCVRFCHISTIQLFIGWERMLVRGGKQVSSHYLQDVIHNPPCGWIMSQSFRQCELKSPRLIKKPLLVQEKECMVLYILLDYV</sequence>
<keyword evidence="1" id="KW-0472">Membrane</keyword>
<dbReference type="AlphaFoldDB" id="A0A5J4V2Y4"/>